<protein>
    <recommendedName>
        <fullName evidence="4">Regulatory protein zeste</fullName>
    </recommendedName>
</protein>
<evidence type="ECO:0000313" key="3">
    <source>
        <dbReference type="Proteomes" id="UP000614601"/>
    </source>
</evidence>
<gene>
    <name evidence="2" type="ORF">BOKJ2_LOCUS9959</name>
</gene>
<dbReference type="EMBL" id="CAJFDH010000005">
    <property type="protein sequence ID" value="CAD5223069.1"/>
    <property type="molecule type" value="Genomic_DNA"/>
</dbReference>
<feature type="compositionally biased region" description="Polar residues" evidence="1">
    <location>
        <begin position="320"/>
        <end position="330"/>
    </location>
</feature>
<evidence type="ECO:0000256" key="1">
    <source>
        <dbReference type="SAM" id="MobiDB-lite"/>
    </source>
</evidence>
<comment type="caution">
    <text evidence="2">The sequence shown here is derived from an EMBL/GenBank/DDBJ whole genome shotgun (WGS) entry which is preliminary data.</text>
</comment>
<dbReference type="Proteomes" id="UP000614601">
    <property type="component" value="Unassembled WGS sequence"/>
</dbReference>
<dbReference type="Proteomes" id="UP000783686">
    <property type="component" value="Unassembled WGS sequence"/>
</dbReference>
<organism evidence="2 3">
    <name type="scientific">Bursaphelenchus okinawaensis</name>
    <dbReference type="NCBI Taxonomy" id="465554"/>
    <lineage>
        <taxon>Eukaryota</taxon>
        <taxon>Metazoa</taxon>
        <taxon>Ecdysozoa</taxon>
        <taxon>Nematoda</taxon>
        <taxon>Chromadorea</taxon>
        <taxon>Rhabditida</taxon>
        <taxon>Tylenchina</taxon>
        <taxon>Tylenchomorpha</taxon>
        <taxon>Aphelenchoidea</taxon>
        <taxon>Aphelenchoididae</taxon>
        <taxon>Bursaphelenchus</taxon>
    </lineage>
</organism>
<feature type="region of interest" description="Disordered" evidence="1">
    <location>
        <begin position="315"/>
        <end position="336"/>
    </location>
</feature>
<sequence length="336" mass="38139">MPDIGHKMASLNEILGNQLTDLLKADHSSPFKPKQLEEDVRLRPTDDQSRVIMKFEEKRLLLQAICDRKEALFGPNAAKMKPAQKQALWEEVIDTFRQNCPDSTAELSSGYVRGIFWQNLRKRTLAKKERAMTDENVKFDELDELVAQILGDKMSTPPASVTHSEAPTTLSYQNISDILLPVLKDTFYNYQLNNSTDTHENSGSPAPTLNNVNLDYSKLTPHNNNNEERAPKRPFEFDMPSSSEEPPELKRARISSPQNVLAEARLSNITAETEKIKAETRLLELKYVLECKKNNLRPERLADGRFAFVITDNDTKLGEENSQSPVSSDNLEIDEH</sequence>
<dbReference type="EMBL" id="CAJFCW020000005">
    <property type="protein sequence ID" value="CAG9117220.1"/>
    <property type="molecule type" value="Genomic_DNA"/>
</dbReference>
<dbReference type="AlphaFoldDB" id="A0A811L5S3"/>
<dbReference type="OrthoDB" id="5803015at2759"/>
<feature type="region of interest" description="Disordered" evidence="1">
    <location>
        <begin position="196"/>
        <end position="257"/>
    </location>
</feature>
<evidence type="ECO:0000313" key="2">
    <source>
        <dbReference type="EMBL" id="CAD5223069.1"/>
    </source>
</evidence>
<evidence type="ECO:0008006" key="4">
    <source>
        <dbReference type="Google" id="ProtNLM"/>
    </source>
</evidence>
<feature type="compositionally biased region" description="Basic and acidic residues" evidence="1">
    <location>
        <begin position="225"/>
        <end position="236"/>
    </location>
</feature>
<accession>A0A811L5S3</accession>
<reference evidence="2" key="1">
    <citation type="submission" date="2020-09" db="EMBL/GenBank/DDBJ databases">
        <authorList>
            <person name="Kikuchi T."/>
        </authorList>
    </citation>
    <scope>NUCLEOTIDE SEQUENCE</scope>
    <source>
        <strain evidence="2">SH1</strain>
    </source>
</reference>
<proteinExistence type="predicted"/>
<keyword evidence="3" id="KW-1185">Reference proteome</keyword>
<name>A0A811L5S3_9BILA</name>
<feature type="compositionally biased region" description="Polar residues" evidence="1">
    <location>
        <begin position="196"/>
        <end position="224"/>
    </location>
</feature>